<dbReference type="InterPro" id="IPR011032">
    <property type="entry name" value="GroES-like_sf"/>
</dbReference>
<evidence type="ECO:0000259" key="1">
    <source>
        <dbReference type="SMART" id="SM00829"/>
    </source>
</evidence>
<dbReference type="PANTHER" id="PTHR44013">
    <property type="entry name" value="ZINC-TYPE ALCOHOL DEHYDROGENASE-LIKE PROTEIN C16A3.02C"/>
    <property type="match status" value="1"/>
</dbReference>
<dbReference type="Pfam" id="PF13602">
    <property type="entry name" value="ADH_zinc_N_2"/>
    <property type="match status" value="1"/>
</dbReference>
<name>A0A5M8QV93_9BACT</name>
<dbReference type="Proteomes" id="UP000323994">
    <property type="component" value="Unassembled WGS sequence"/>
</dbReference>
<sequence>MHIMKAIVYKEFGTTDVLQTVEEPKPTIKADQVLVKVKAFSINPMDWKIRKGEMTLMSGSKFPKHTGTDFAGIVEEIGSSVSGLEIGDEVFGVVKNMKDGVSAEYVAVTSSLIWKKPVNISFAQAASIPVVGTAAVTALEKMGDISAQTSILINGATGGFGMFLLQLLKQTGANVTAVTSSRGVAYAKKWGATSVIDYTKENVLSRQAGYDIVVDLSGKTGYENAKKIMKSSALFLNPTPKPIQIPLSFIKNLFTSKKHIVVLSSPSTKYTDTLLEAVRNGLDIEIHKVFPFAQYKEAYQYAEQGGYIGKVVVEVN</sequence>
<dbReference type="InterPro" id="IPR013154">
    <property type="entry name" value="ADH-like_N"/>
</dbReference>
<dbReference type="PANTHER" id="PTHR44013:SF1">
    <property type="entry name" value="ZINC-TYPE ALCOHOL DEHYDROGENASE-LIKE PROTEIN C16A3.02C"/>
    <property type="match status" value="1"/>
</dbReference>
<proteinExistence type="predicted"/>
<dbReference type="CDD" id="cd05289">
    <property type="entry name" value="MDR_like_2"/>
    <property type="match status" value="1"/>
</dbReference>
<dbReference type="InterPro" id="IPR052733">
    <property type="entry name" value="Chloroplast_QOR"/>
</dbReference>
<dbReference type="EMBL" id="VBSN01000050">
    <property type="protein sequence ID" value="KAA6438052.1"/>
    <property type="molecule type" value="Genomic_DNA"/>
</dbReference>
<dbReference type="Gene3D" id="3.90.180.10">
    <property type="entry name" value="Medium-chain alcohol dehydrogenases, catalytic domain"/>
    <property type="match status" value="1"/>
</dbReference>
<dbReference type="Gene3D" id="3.40.50.720">
    <property type="entry name" value="NAD(P)-binding Rossmann-like Domain"/>
    <property type="match status" value="1"/>
</dbReference>
<dbReference type="AlphaFoldDB" id="A0A5M8QV93"/>
<gene>
    <name evidence="2" type="ORF">FEM33_18745</name>
</gene>
<dbReference type="InterPro" id="IPR036291">
    <property type="entry name" value="NAD(P)-bd_dom_sf"/>
</dbReference>
<comment type="caution">
    <text evidence="2">The sequence shown here is derived from an EMBL/GenBank/DDBJ whole genome shotgun (WGS) entry which is preliminary data.</text>
</comment>
<dbReference type="Pfam" id="PF08240">
    <property type="entry name" value="ADH_N"/>
    <property type="match status" value="1"/>
</dbReference>
<keyword evidence="3" id="KW-1185">Reference proteome</keyword>
<reference evidence="2 3" key="1">
    <citation type="submission" date="2019-05" db="EMBL/GenBank/DDBJ databases">
        <authorList>
            <person name="Qu J.-H."/>
        </authorList>
    </citation>
    <scope>NUCLEOTIDE SEQUENCE [LARGE SCALE GENOMIC DNA]</scope>
    <source>
        <strain evidence="2 3">NS28</strain>
    </source>
</reference>
<feature type="domain" description="Enoyl reductase (ER)" evidence="1">
    <location>
        <begin position="13"/>
        <end position="313"/>
    </location>
</feature>
<dbReference type="InterPro" id="IPR020843">
    <property type="entry name" value="ER"/>
</dbReference>
<dbReference type="SUPFAM" id="SSF51735">
    <property type="entry name" value="NAD(P)-binding Rossmann-fold domains"/>
    <property type="match status" value="1"/>
</dbReference>
<accession>A0A5M8QV93</accession>
<organism evidence="2 3">
    <name type="scientific">Dyadobacter flavalbus</name>
    <dbReference type="NCBI Taxonomy" id="2579942"/>
    <lineage>
        <taxon>Bacteria</taxon>
        <taxon>Pseudomonadati</taxon>
        <taxon>Bacteroidota</taxon>
        <taxon>Cytophagia</taxon>
        <taxon>Cytophagales</taxon>
        <taxon>Spirosomataceae</taxon>
        <taxon>Dyadobacter</taxon>
    </lineage>
</organism>
<dbReference type="SMART" id="SM00829">
    <property type="entry name" value="PKS_ER"/>
    <property type="match status" value="1"/>
</dbReference>
<dbReference type="GO" id="GO:0016491">
    <property type="term" value="F:oxidoreductase activity"/>
    <property type="evidence" value="ECO:0007669"/>
    <property type="project" value="InterPro"/>
</dbReference>
<protein>
    <submittedName>
        <fullName evidence="2">NADP-dependent oxidoreductase</fullName>
    </submittedName>
</protein>
<evidence type="ECO:0000313" key="3">
    <source>
        <dbReference type="Proteomes" id="UP000323994"/>
    </source>
</evidence>
<evidence type="ECO:0000313" key="2">
    <source>
        <dbReference type="EMBL" id="KAA6438052.1"/>
    </source>
</evidence>
<dbReference type="SUPFAM" id="SSF50129">
    <property type="entry name" value="GroES-like"/>
    <property type="match status" value="1"/>
</dbReference>